<accession>W0AE61</accession>
<evidence type="ECO:0000256" key="1">
    <source>
        <dbReference type="SAM" id="MobiDB-lite"/>
    </source>
</evidence>
<gene>
    <name evidence="3" type="ORF">NX02_15810</name>
</gene>
<dbReference type="HOGENOM" id="CLU_2262039_0_0_5"/>
<dbReference type="InterPro" id="IPR036429">
    <property type="entry name" value="SpoA-like_sf"/>
</dbReference>
<dbReference type="EMBL" id="CP006644">
    <property type="protein sequence ID" value="AHE54842.1"/>
    <property type="molecule type" value="Genomic_DNA"/>
</dbReference>
<dbReference type="KEGG" id="ssan:NX02_15810"/>
<evidence type="ECO:0000313" key="3">
    <source>
        <dbReference type="EMBL" id="AHE54842.1"/>
    </source>
</evidence>
<dbReference type="Gene3D" id="2.30.330.10">
    <property type="entry name" value="SpoA-like"/>
    <property type="match status" value="1"/>
</dbReference>
<reference evidence="3 4" key="1">
    <citation type="submission" date="2013-07" db="EMBL/GenBank/DDBJ databases">
        <title>Completed genome of Sphingomonas sanxanigenens NX02.</title>
        <authorList>
            <person name="Ma T."/>
            <person name="Huang H."/>
            <person name="Wu M."/>
            <person name="Li X."/>
            <person name="Li G."/>
        </authorList>
    </citation>
    <scope>NUCLEOTIDE SEQUENCE [LARGE SCALE GENOMIC DNA]</scope>
    <source>
        <strain evidence="3 4">NX02</strain>
    </source>
</reference>
<dbReference type="Pfam" id="PF01052">
    <property type="entry name" value="FliMN_C"/>
    <property type="match status" value="1"/>
</dbReference>
<dbReference type="STRING" id="1123269.NX02_15810"/>
<dbReference type="RefSeq" id="WP_025293044.1">
    <property type="nucleotide sequence ID" value="NZ_CP006644.1"/>
</dbReference>
<proteinExistence type="predicted"/>
<dbReference type="Proteomes" id="UP000018851">
    <property type="component" value="Chromosome"/>
</dbReference>
<evidence type="ECO:0000313" key="4">
    <source>
        <dbReference type="Proteomes" id="UP000018851"/>
    </source>
</evidence>
<evidence type="ECO:0000259" key="2">
    <source>
        <dbReference type="Pfam" id="PF01052"/>
    </source>
</evidence>
<feature type="region of interest" description="Disordered" evidence="1">
    <location>
        <begin position="1"/>
        <end position="29"/>
    </location>
</feature>
<dbReference type="PATRIC" id="fig|1123269.5.peg.3090"/>
<dbReference type="AlphaFoldDB" id="W0AE61"/>
<organism evidence="3 4">
    <name type="scientific">Sphingomonas sanxanigenens DSM 19645 = NX02</name>
    <dbReference type="NCBI Taxonomy" id="1123269"/>
    <lineage>
        <taxon>Bacteria</taxon>
        <taxon>Pseudomonadati</taxon>
        <taxon>Pseudomonadota</taxon>
        <taxon>Alphaproteobacteria</taxon>
        <taxon>Sphingomonadales</taxon>
        <taxon>Sphingomonadaceae</taxon>
        <taxon>Sphingomonas</taxon>
    </lineage>
</organism>
<name>W0AE61_9SPHN</name>
<protein>
    <recommendedName>
        <fullName evidence="2">Flagellar motor switch protein FliN-like C-terminal domain-containing protein</fullName>
    </recommendedName>
</protein>
<dbReference type="SUPFAM" id="SSF101801">
    <property type="entry name" value="Surface presentation of antigens (SPOA)"/>
    <property type="match status" value="1"/>
</dbReference>
<feature type="domain" description="Flagellar motor switch protein FliN-like C-terminal" evidence="2">
    <location>
        <begin position="38"/>
        <end position="101"/>
    </location>
</feature>
<sequence length="103" mass="10551">MDDLSPNDLHPDAPGTDHLPPRPEPEAGGTAALDARFAVPITIELDAASVPLASLQAMREGSIVPIDGEAGVIPVRILASGKPFARGSLVSVGDSYGVLIEAE</sequence>
<dbReference type="OrthoDB" id="7582559at2"/>
<dbReference type="InterPro" id="IPR001543">
    <property type="entry name" value="FliN-like_C"/>
</dbReference>
<dbReference type="eggNOG" id="ENOG502ZZFJ">
    <property type="taxonomic scope" value="Bacteria"/>
</dbReference>
<keyword evidence="4" id="KW-1185">Reference proteome</keyword>